<evidence type="ECO:0000313" key="2">
    <source>
        <dbReference type="EMBL" id="KAJ8981532.1"/>
    </source>
</evidence>
<evidence type="ECO:0000313" key="3">
    <source>
        <dbReference type="Proteomes" id="UP001162164"/>
    </source>
</evidence>
<organism evidence="2 3">
    <name type="scientific">Molorchus minor</name>
    <dbReference type="NCBI Taxonomy" id="1323400"/>
    <lineage>
        <taxon>Eukaryota</taxon>
        <taxon>Metazoa</taxon>
        <taxon>Ecdysozoa</taxon>
        <taxon>Arthropoda</taxon>
        <taxon>Hexapoda</taxon>
        <taxon>Insecta</taxon>
        <taxon>Pterygota</taxon>
        <taxon>Neoptera</taxon>
        <taxon>Endopterygota</taxon>
        <taxon>Coleoptera</taxon>
        <taxon>Polyphaga</taxon>
        <taxon>Cucujiformia</taxon>
        <taxon>Chrysomeloidea</taxon>
        <taxon>Cerambycidae</taxon>
        <taxon>Lamiinae</taxon>
        <taxon>Monochamini</taxon>
        <taxon>Molorchus</taxon>
    </lineage>
</organism>
<accession>A0ABQ9JVW1</accession>
<sequence length="73" mass="7998">MNDEDFDDVDPDDAVSPTDSGAAAAEPLQRSHDSIPAVHSYQIKPSLEEKFKEVPVKEIMRNTVSTVLTGKNI</sequence>
<name>A0ABQ9JVW1_9CUCU</name>
<protein>
    <submittedName>
        <fullName evidence="2">Uncharacterized protein</fullName>
    </submittedName>
</protein>
<gene>
    <name evidence="2" type="ORF">NQ317_006693</name>
</gene>
<reference evidence="2" key="1">
    <citation type="journal article" date="2023" name="Insect Mol. Biol.">
        <title>Genome sequencing provides insights into the evolution of gene families encoding plant cell wall-degrading enzymes in longhorned beetles.</title>
        <authorList>
            <person name="Shin N.R."/>
            <person name="Okamura Y."/>
            <person name="Kirsch R."/>
            <person name="Pauchet Y."/>
        </authorList>
    </citation>
    <scope>NUCLEOTIDE SEQUENCE</scope>
    <source>
        <strain evidence="2">MMC_N1</strain>
    </source>
</reference>
<feature type="region of interest" description="Disordered" evidence="1">
    <location>
        <begin position="1"/>
        <end position="37"/>
    </location>
</feature>
<dbReference type="Proteomes" id="UP001162164">
    <property type="component" value="Unassembled WGS sequence"/>
</dbReference>
<comment type="caution">
    <text evidence="2">The sequence shown here is derived from an EMBL/GenBank/DDBJ whole genome shotgun (WGS) entry which is preliminary data.</text>
</comment>
<keyword evidence="3" id="KW-1185">Reference proteome</keyword>
<evidence type="ECO:0000256" key="1">
    <source>
        <dbReference type="SAM" id="MobiDB-lite"/>
    </source>
</evidence>
<feature type="compositionally biased region" description="Acidic residues" evidence="1">
    <location>
        <begin position="1"/>
        <end position="13"/>
    </location>
</feature>
<dbReference type="EMBL" id="JAPWTJ010000178">
    <property type="protein sequence ID" value="KAJ8981532.1"/>
    <property type="molecule type" value="Genomic_DNA"/>
</dbReference>
<proteinExistence type="predicted"/>